<dbReference type="Pfam" id="PF25766">
    <property type="entry name" value="TPR_RPAP1"/>
    <property type="match status" value="1"/>
</dbReference>
<comment type="similarity">
    <text evidence="2">Belongs to the RPAP1 family.</text>
</comment>
<evidence type="ECO:0000259" key="6">
    <source>
        <dbReference type="Pfam" id="PF08620"/>
    </source>
</evidence>
<dbReference type="Proteomes" id="UP001186944">
    <property type="component" value="Unassembled WGS sequence"/>
</dbReference>
<evidence type="ECO:0000256" key="4">
    <source>
        <dbReference type="ARBA" id="ARBA00023242"/>
    </source>
</evidence>
<dbReference type="InterPro" id="IPR016024">
    <property type="entry name" value="ARM-type_fold"/>
</dbReference>
<keyword evidence="4" id="KW-0539">Nucleus</keyword>
<feature type="region of interest" description="Disordered" evidence="5">
    <location>
        <begin position="258"/>
        <end position="281"/>
    </location>
</feature>
<gene>
    <name evidence="9" type="ORF">FSP39_020762</name>
</gene>
<evidence type="ECO:0000259" key="8">
    <source>
        <dbReference type="Pfam" id="PF25766"/>
    </source>
</evidence>
<protein>
    <recommendedName>
        <fullName evidence="11">RNA polymerase II-associated protein 1</fullName>
    </recommendedName>
</protein>
<evidence type="ECO:0000256" key="2">
    <source>
        <dbReference type="ARBA" id="ARBA00009953"/>
    </source>
</evidence>
<feature type="domain" description="RPAP1 N-terminal" evidence="7">
    <location>
        <begin position="214"/>
        <end position="255"/>
    </location>
</feature>
<dbReference type="SUPFAM" id="SSF48371">
    <property type="entry name" value="ARM repeat"/>
    <property type="match status" value="1"/>
</dbReference>
<dbReference type="EMBL" id="VSWD01000009">
    <property type="protein sequence ID" value="KAK3093836.1"/>
    <property type="molecule type" value="Genomic_DNA"/>
</dbReference>
<proteinExistence type="inferred from homology"/>
<feature type="compositionally biased region" description="Polar residues" evidence="5">
    <location>
        <begin position="22"/>
        <end position="31"/>
    </location>
</feature>
<dbReference type="Pfam" id="PF08621">
    <property type="entry name" value="RPAP1_N"/>
    <property type="match status" value="1"/>
</dbReference>
<evidence type="ECO:0008006" key="11">
    <source>
        <dbReference type="Google" id="ProtNLM"/>
    </source>
</evidence>
<feature type="domain" description="RPAP1 C-terminal" evidence="6">
    <location>
        <begin position="329"/>
        <end position="394"/>
    </location>
</feature>
<keyword evidence="3" id="KW-0804">Transcription</keyword>
<comment type="caution">
    <text evidence="9">The sequence shown here is derived from an EMBL/GenBank/DDBJ whole genome shotgun (WGS) entry which is preliminary data.</text>
</comment>
<dbReference type="InterPro" id="IPR039913">
    <property type="entry name" value="RPAP1/Rba50"/>
</dbReference>
<dbReference type="Pfam" id="PF08620">
    <property type="entry name" value="RPAP1_C"/>
    <property type="match status" value="1"/>
</dbReference>
<evidence type="ECO:0000313" key="9">
    <source>
        <dbReference type="EMBL" id="KAK3093836.1"/>
    </source>
</evidence>
<comment type="subcellular location">
    <subcellularLocation>
        <location evidence="1">Nucleus</location>
    </subcellularLocation>
</comment>
<evidence type="ECO:0000256" key="5">
    <source>
        <dbReference type="SAM" id="MobiDB-lite"/>
    </source>
</evidence>
<evidence type="ECO:0000256" key="1">
    <source>
        <dbReference type="ARBA" id="ARBA00004123"/>
    </source>
</evidence>
<feature type="region of interest" description="Disordered" evidence="5">
    <location>
        <begin position="465"/>
        <end position="489"/>
    </location>
</feature>
<dbReference type="InterPro" id="IPR013929">
    <property type="entry name" value="RPAP1_C"/>
</dbReference>
<keyword evidence="10" id="KW-1185">Reference proteome</keyword>
<sequence length="1365" mass="156065">MIPRPKPGESEEDLLRFQQEFLASQKSSSASIVKRPDKRKSDESNTDGKTDRDVVQIGGFPSEAPKLEPSPPSKKSKFRSRQEETKQVTMETDDPEERLDKHDTHMAAVLSKIIERDTQNAQVNMPVRCAKGFPSVFHAEHKHSVSSNSGKKSLFAQQISNMSPPDLGLIIDQEVFTPTSGTSKVQKGKPEVKEYSHVIEGTGISATFGKEEAQKIHHENLQKLQQMGEEEILEEQQKLLQMLDPKLVSFLKSKKSSNIEEKKEESIEEPEEMSHSHSSKKPEVIIDESEIPVQPSRDWVHMDQVEHDKLSWMKDLPPPQAGDSKTGQQARFDFHGNLVPTKADIPVNIGLHHHGDEPERAGYTLEELFHLSRSTNIQQRCLALKTLAHILQKARNRELEKLIQSPLLPAVLDAGIMFLLRWSLDDQVDAVVFSAISTLHSLLICQADEEALDRTFPWFQGHVRPSHKPVEESQEMTSPQNIDEDKPQETDADVFKKDVILCLVTRMNILPRLKYILTKSRPQAPTIIQIISILTRIAHHSPNLAYEIDRFSGLLEFIIEEFLPTSWRTLDCKQPISDVYGIPVPAAMRMIRILAQSGRHLASLLVSKYHITARFLRYLVEVNPRDLQLPEGEAYQLQTESFRAWRVFLSYGLCDTLFIDMFTSVLSKINNIQHIISHDPTDVVIHNLVAMVGAIEMVVMVASSTSNRRMGTFNMDRSTDSSVSEEEIRSSTLNWGHVAELGQLMSKVTETLLQFTGQNYQFKRYDLDLVVACVNFMSSYFTALSSQKSLNPVSILPIIKAFTRNILFPSLKTMGIQTTFQYVSQHSNLLDQSEIKNERSAALPDLGTGQIQGDNCVPVVQKLSPIGFTVSILRLANSICHIHKGLQREIVQCVVGEENLCSYHRKMATQYRNNGLRNNHFTMFENLLQYFYLKILTLDTDSIGEERKLTVTMLQTLTLNLLTRIHHGNEFIVHDILSTVLFNVNLWRSHPEDMSSALEELTLSDATKLRSATQEEVTFTQGQLVTMSRSSLAEVRATYIRSMSVREKVAIHSRQRILLHPFDTESLTTPYTEENLLPQDWIFMPLIDLYNRFSLVGADIQSALSTSELGTVTSVLKWIYLLERSQSQYMSSISPTLKISRIMCTFLTGNDLFLDRTVYCYLAALLREYTSMKLLDKMDFEEEIPGLVSFYDLYVAFLQQYEAVSFGDSLFGCYVMIPLQQRHNLQLRKAIWTEHYGILRILHLPLKESLIPIQAYLEPEETDVELVRLYFQGLLSQTVRSMWSPLMYLIAVHHVNRFMYNQDQRNGRLRRLMVKQSIKCPHQELRRHLLFYKLYNKDLDFGMELYEELPPLRKSYIDGLGGSDT</sequence>
<evidence type="ECO:0000259" key="7">
    <source>
        <dbReference type="Pfam" id="PF08621"/>
    </source>
</evidence>
<name>A0AA89C3Y6_PINIB</name>
<dbReference type="InterPro" id="IPR013930">
    <property type="entry name" value="RPAP1_N"/>
</dbReference>
<feature type="compositionally biased region" description="Basic and acidic residues" evidence="5">
    <location>
        <begin position="39"/>
        <end position="54"/>
    </location>
</feature>
<dbReference type="PANTHER" id="PTHR21483">
    <property type="entry name" value="RNA POLYMERASE II-ASSOCIATED PROTEIN 1"/>
    <property type="match status" value="1"/>
</dbReference>
<evidence type="ECO:0000256" key="3">
    <source>
        <dbReference type="ARBA" id="ARBA00023163"/>
    </source>
</evidence>
<reference evidence="9" key="1">
    <citation type="submission" date="2019-08" db="EMBL/GenBank/DDBJ databases">
        <title>The improved chromosome-level genome for the pearl oyster Pinctada fucata martensii using PacBio sequencing and Hi-C.</title>
        <authorList>
            <person name="Zheng Z."/>
        </authorList>
    </citation>
    <scope>NUCLEOTIDE SEQUENCE</scope>
    <source>
        <strain evidence="9">ZZ-2019</strain>
        <tissue evidence="9">Adductor muscle</tissue>
    </source>
</reference>
<feature type="domain" description="RPAP1/MINIYO-like TPR repeats" evidence="8">
    <location>
        <begin position="1082"/>
        <end position="1305"/>
    </location>
</feature>
<dbReference type="PANTHER" id="PTHR21483:SF18">
    <property type="entry name" value="RNA POLYMERASE II-ASSOCIATED PROTEIN 1"/>
    <property type="match status" value="1"/>
</dbReference>
<accession>A0AA89C3Y6</accession>
<dbReference type="InterPro" id="IPR057989">
    <property type="entry name" value="TPR_RPAP1/MINIYO-like"/>
</dbReference>
<feature type="compositionally biased region" description="Basic and acidic residues" evidence="5">
    <location>
        <begin position="272"/>
        <end position="281"/>
    </location>
</feature>
<feature type="region of interest" description="Disordered" evidence="5">
    <location>
        <begin position="22"/>
        <end position="101"/>
    </location>
</feature>
<organism evidence="9 10">
    <name type="scientific">Pinctada imbricata</name>
    <name type="common">Atlantic pearl-oyster</name>
    <name type="synonym">Pinctada martensii</name>
    <dbReference type="NCBI Taxonomy" id="66713"/>
    <lineage>
        <taxon>Eukaryota</taxon>
        <taxon>Metazoa</taxon>
        <taxon>Spiralia</taxon>
        <taxon>Lophotrochozoa</taxon>
        <taxon>Mollusca</taxon>
        <taxon>Bivalvia</taxon>
        <taxon>Autobranchia</taxon>
        <taxon>Pteriomorphia</taxon>
        <taxon>Pterioida</taxon>
        <taxon>Pterioidea</taxon>
        <taxon>Pteriidae</taxon>
        <taxon>Pinctada</taxon>
    </lineage>
</organism>
<evidence type="ECO:0000313" key="10">
    <source>
        <dbReference type="Proteomes" id="UP001186944"/>
    </source>
</evidence>
<dbReference type="GO" id="GO:0006366">
    <property type="term" value="P:transcription by RNA polymerase II"/>
    <property type="evidence" value="ECO:0007669"/>
    <property type="project" value="InterPro"/>
</dbReference>